<evidence type="ECO:0000313" key="5">
    <source>
        <dbReference type="Proteomes" id="UP000681317"/>
    </source>
</evidence>
<proteinExistence type="predicted"/>
<dbReference type="Gene3D" id="3.40.630.30">
    <property type="match status" value="1"/>
</dbReference>
<dbReference type="PROSITE" id="PS51186">
    <property type="entry name" value="GNAT"/>
    <property type="match status" value="1"/>
</dbReference>
<organism evidence="4 5">
    <name type="scientific">Noviluteimonas caseinilytica</name>
    <dbReference type="NCBI Taxonomy" id="2675101"/>
    <lineage>
        <taxon>Bacteria</taxon>
        <taxon>Pseudomonadati</taxon>
        <taxon>Pseudomonadota</taxon>
        <taxon>Gammaproteobacteria</taxon>
        <taxon>Lysobacterales</taxon>
        <taxon>Lysobacteraceae</taxon>
        <taxon>Noviluteimonas</taxon>
    </lineage>
</organism>
<dbReference type="InterPro" id="IPR050832">
    <property type="entry name" value="Bact_Acetyltransf"/>
</dbReference>
<evidence type="ECO:0000259" key="3">
    <source>
        <dbReference type="PROSITE" id="PS51186"/>
    </source>
</evidence>
<name>A0ABM7Q304_9GAMM</name>
<evidence type="ECO:0000313" key="4">
    <source>
        <dbReference type="EMBL" id="BCT91655.1"/>
    </source>
</evidence>
<dbReference type="RefSeq" id="WP_213435704.1">
    <property type="nucleotide sequence ID" value="NZ_AP024545.1"/>
</dbReference>
<reference evidence="4 5" key="1">
    <citation type="submission" date="2021-03" db="EMBL/GenBank/DDBJ databases">
        <title>Complete Genome Sequences of Two Lysobacter Strains Isolated from Sea Water (Lysobacter caseinilyticus) and Soil (Lysobacter helvus) in South Korea.</title>
        <authorList>
            <person name="Watanabe Y."/>
            <person name="Arakawa K."/>
        </authorList>
    </citation>
    <scope>NUCLEOTIDE SEQUENCE [LARGE SCALE GENOMIC DNA]</scope>
    <source>
        <strain evidence="4 5">KVB24</strain>
    </source>
</reference>
<keyword evidence="2" id="KW-0012">Acyltransferase</keyword>
<dbReference type="CDD" id="cd04301">
    <property type="entry name" value="NAT_SF"/>
    <property type="match status" value="1"/>
</dbReference>
<gene>
    <name evidence="4" type="ORF">LYSCAS_06790</name>
</gene>
<evidence type="ECO:0000256" key="1">
    <source>
        <dbReference type="ARBA" id="ARBA00022679"/>
    </source>
</evidence>
<feature type="domain" description="N-acetyltransferase" evidence="3">
    <location>
        <begin position="1"/>
        <end position="170"/>
    </location>
</feature>
<dbReference type="EMBL" id="AP024545">
    <property type="protein sequence ID" value="BCT91655.1"/>
    <property type="molecule type" value="Genomic_DNA"/>
</dbReference>
<dbReference type="InterPro" id="IPR000182">
    <property type="entry name" value="GNAT_dom"/>
</dbReference>
<keyword evidence="5" id="KW-1185">Reference proteome</keyword>
<dbReference type="Pfam" id="PF00583">
    <property type="entry name" value="Acetyltransf_1"/>
    <property type="match status" value="1"/>
</dbReference>
<sequence length="170" mass="19445">MALVPVQADQAPALSALCYEIYPQTFTYLWDDAGAWYMDAMYSVAKMQEELRDPNARFDFLALDGRRVGYLKLKLDSDLAGEPGGLEVERIYLSQDCAGQGLGGFMLAAAIDVAQQRHKRYAWLHVMDSSLDAIRFYEKHGFSIVGETMLPFSHMLPHYRRMWRMRKPLA</sequence>
<dbReference type="Proteomes" id="UP000681317">
    <property type="component" value="Chromosome"/>
</dbReference>
<protein>
    <submittedName>
        <fullName evidence="4">N-acetyltransferase</fullName>
    </submittedName>
</protein>
<keyword evidence="1" id="KW-0808">Transferase</keyword>
<evidence type="ECO:0000256" key="2">
    <source>
        <dbReference type="ARBA" id="ARBA00023315"/>
    </source>
</evidence>
<dbReference type="SUPFAM" id="SSF55729">
    <property type="entry name" value="Acyl-CoA N-acyltransferases (Nat)"/>
    <property type="match status" value="1"/>
</dbReference>
<dbReference type="PANTHER" id="PTHR43877">
    <property type="entry name" value="AMINOALKYLPHOSPHONATE N-ACETYLTRANSFERASE-RELATED-RELATED"/>
    <property type="match status" value="1"/>
</dbReference>
<accession>A0ABM7Q304</accession>
<dbReference type="InterPro" id="IPR016181">
    <property type="entry name" value="Acyl_CoA_acyltransferase"/>
</dbReference>